<gene>
    <name evidence="2" type="ORF">ADIS_0373</name>
</gene>
<dbReference type="STRING" id="1232681.ADIS_0373"/>
<protein>
    <recommendedName>
        <fullName evidence="1">Aminoglycoside phosphotransferase domain-containing protein</fullName>
    </recommendedName>
</protein>
<comment type="caution">
    <text evidence="2">The sequence shown here is derived from an EMBL/GenBank/DDBJ whole genome shotgun (WGS) entry which is preliminary data.</text>
</comment>
<dbReference type="InterPro" id="IPR002575">
    <property type="entry name" value="Aminoglycoside_PTrfase"/>
</dbReference>
<dbReference type="Pfam" id="PF01636">
    <property type="entry name" value="APH"/>
    <property type="match status" value="1"/>
</dbReference>
<dbReference type="InterPro" id="IPR011009">
    <property type="entry name" value="Kinase-like_dom_sf"/>
</dbReference>
<feature type="domain" description="Aminoglycoside phosphotransferase" evidence="1">
    <location>
        <begin position="23"/>
        <end position="254"/>
    </location>
</feature>
<dbReference type="Proteomes" id="UP000013909">
    <property type="component" value="Unassembled WGS sequence"/>
</dbReference>
<dbReference type="PATRIC" id="fig|1288963.3.peg.374"/>
<dbReference type="SUPFAM" id="SSF56112">
    <property type="entry name" value="Protein kinase-like (PK-like)"/>
    <property type="match status" value="1"/>
</dbReference>
<dbReference type="EMBL" id="AQHR01000015">
    <property type="protein sequence ID" value="EON79144.1"/>
    <property type="molecule type" value="Genomic_DNA"/>
</dbReference>
<keyword evidence="3" id="KW-1185">Reference proteome</keyword>
<dbReference type="OrthoDB" id="526037at2"/>
<proteinExistence type="predicted"/>
<sequence>MDKQIVEKVLSAYPDFDNRVSFARFGSGHIHSTYKIQVGSEAFILQEFNDGVFRFPDRIAANLTILYEYLQDGMLGFALPLPLLNHRGEMFTREQGRLFRMFPFIPGVTKDKVDDIPACGLAAQAFADFVAAFLSVDANQMQETIPSFHDLALRFEQFDASIRSTEIEMSGEVESLIRFYQDQRDLLEKFNLYKNRLPIRVTHNDTKINNLIYEEDLSKVNALIDLDTIMGGFVFYDFGDLVRTVACTEDEASQNWEAISVDLRKYEALIHGFFKPLKGLLLDEELASLTYGGEMMTCIMGLRFLTDYLNGNVYYHINYQEQNLHRSKNQRMLLQSLRDNRIQIQEMVDRAMMG</sequence>
<dbReference type="Gene3D" id="3.90.1200.10">
    <property type="match status" value="1"/>
</dbReference>
<name>R7ZYK7_9BACT</name>
<evidence type="ECO:0000313" key="2">
    <source>
        <dbReference type="EMBL" id="EON79144.1"/>
    </source>
</evidence>
<dbReference type="RefSeq" id="WP_010852525.1">
    <property type="nucleotide sequence ID" value="NZ_AQHR01000015.1"/>
</dbReference>
<organism evidence="2 3">
    <name type="scientific">Lunatimonas lonarensis</name>
    <dbReference type="NCBI Taxonomy" id="1232681"/>
    <lineage>
        <taxon>Bacteria</taxon>
        <taxon>Pseudomonadati</taxon>
        <taxon>Bacteroidota</taxon>
        <taxon>Cytophagia</taxon>
        <taxon>Cytophagales</taxon>
        <taxon>Cyclobacteriaceae</taxon>
    </lineage>
</organism>
<evidence type="ECO:0000259" key="1">
    <source>
        <dbReference type="Pfam" id="PF01636"/>
    </source>
</evidence>
<dbReference type="AlphaFoldDB" id="R7ZYK7"/>
<accession>R7ZYK7</accession>
<reference evidence="2 3" key="1">
    <citation type="submission" date="2013-02" db="EMBL/GenBank/DDBJ databases">
        <title>A novel strain isolated from Lonar lake, Maharashtra, India.</title>
        <authorList>
            <person name="Singh A."/>
        </authorList>
    </citation>
    <scope>NUCLEOTIDE SEQUENCE [LARGE SCALE GENOMIC DNA]</scope>
    <source>
        <strain evidence="2 3">AK24</strain>
    </source>
</reference>
<evidence type="ECO:0000313" key="3">
    <source>
        <dbReference type="Proteomes" id="UP000013909"/>
    </source>
</evidence>